<organism evidence="4 6">
    <name type="scientific">Mycena citricolor</name>
    <dbReference type="NCBI Taxonomy" id="2018698"/>
    <lineage>
        <taxon>Eukaryota</taxon>
        <taxon>Fungi</taxon>
        <taxon>Dikarya</taxon>
        <taxon>Basidiomycota</taxon>
        <taxon>Agaricomycotina</taxon>
        <taxon>Agaricomycetes</taxon>
        <taxon>Agaricomycetidae</taxon>
        <taxon>Agaricales</taxon>
        <taxon>Marasmiineae</taxon>
        <taxon>Mycenaceae</taxon>
        <taxon>Mycena</taxon>
    </lineage>
</organism>
<name>A0AAD2HLC7_9AGAR</name>
<keyword evidence="6" id="KW-1185">Reference proteome</keyword>
<evidence type="ECO:0000313" key="5">
    <source>
        <dbReference type="EMBL" id="CAK5278777.1"/>
    </source>
</evidence>
<feature type="transmembrane region" description="Helical" evidence="2">
    <location>
        <begin position="328"/>
        <end position="352"/>
    </location>
</feature>
<feature type="region of interest" description="Disordered" evidence="1">
    <location>
        <begin position="429"/>
        <end position="459"/>
    </location>
</feature>
<keyword evidence="2" id="KW-0472">Membrane</keyword>
<dbReference type="EMBL" id="CAVNYO010000421">
    <property type="protein sequence ID" value="CAK5278032.1"/>
    <property type="molecule type" value="Genomic_DNA"/>
</dbReference>
<dbReference type="EMBL" id="CAVNYO010000426">
    <property type="protein sequence ID" value="CAK5278777.1"/>
    <property type="molecule type" value="Genomic_DNA"/>
</dbReference>
<evidence type="ECO:0000313" key="3">
    <source>
        <dbReference type="EMBL" id="CAK5263604.1"/>
    </source>
</evidence>
<keyword evidence="2" id="KW-1133">Transmembrane helix</keyword>
<reference evidence="4" key="1">
    <citation type="submission" date="2023-11" db="EMBL/GenBank/DDBJ databases">
        <authorList>
            <person name="De Vega J J."/>
            <person name="De Vega J J."/>
        </authorList>
    </citation>
    <scope>NUCLEOTIDE SEQUENCE</scope>
</reference>
<keyword evidence="2" id="KW-0812">Transmembrane</keyword>
<gene>
    <name evidence="4" type="ORF">MYCIT1_LOCUS27254</name>
    <name evidence="5" type="ORF">MYCIT1_LOCUS28346</name>
    <name evidence="3" type="ORF">MYCIT1_LOCUS3100</name>
</gene>
<evidence type="ECO:0000313" key="6">
    <source>
        <dbReference type="Proteomes" id="UP001295794"/>
    </source>
</evidence>
<feature type="compositionally biased region" description="Polar residues" evidence="1">
    <location>
        <begin position="436"/>
        <end position="446"/>
    </location>
</feature>
<dbReference type="Proteomes" id="UP001295794">
    <property type="component" value="Unassembled WGS sequence"/>
</dbReference>
<evidence type="ECO:0000256" key="1">
    <source>
        <dbReference type="SAM" id="MobiDB-lite"/>
    </source>
</evidence>
<sequence length="550" mass="57986">MSSKVRRTSRASVRLRNSFTYPRIQSASRKQSGPGAVSIELLSFGTALDFSPSLRRIRTTMQSCHISTLLTILLFVCLLTPCRAEDANKVFAWGFGGPDLSTELPSCRSIPINILRNVHINTSETSLGIPPYFMGVFAIGGTPSVTPIGSNASSLSWTVDQPIGTKLLLTVFDGTGSSGGVPPLLYEVVAGSTTQCSTPASTEPAFTVTANVTDSLATCAPWGLTIVGGQPPYNITIAALNSPVITNVTMGPNFDQFTYINRAEPASKLIAAVSDVNGRWATGTPIVTTVGSTNADCPGLNSVPGHAAAIQAQQKAALNVARTQQHTLVVAGVVTTLLVLLALGAIAAFLFWRRRKFMLTAQARAPTRFEAGSASQNPFEETGSHILSITSFINSSSSAPHSPDGLSTISPSRLSVITPASLDRRQLVNDTESVHSADSGTGSGLPTRSPGRPALNGFPTASVRRSAKEIEAGLPTSISMDSEYYTRPEHTIPAIGRSQSAAVTTGGVRAVERTVRLPTRSVSLGGPEIIIQHEDAGTVRELPPPYADRH</sequence>
<evidence type="ECO:0000313" key="4">
    <source>
        <dbReference type="EMBL" id="CAK5278032.1"/>
    </source>
</evidence>
<dbReference type="EMBL" id="CAVNYO010000041">
    <property type="protein sequence ID" value="CAK5263604.1"/>
    <property type="molecule type" value="Genomic_DNA"/>
</dbReference>
<proteinExistence type="predicted"/>
<evidence type="ECO:0000256" key="2">
    <source>
        <dbReference type="SAM" id="Phobius"/>
    </source>
</evidence>
<protein>
    <submittedName>
        <fullName evidence="4">Uncharacterized protein</fullName>
    </submittedName>
</protein>
<dbReference type="AlphaFoldDB" id="A0AAD2HLC7"/>
<accession>A0AAD2HLC7</accession>
<comment type="caution">
    <text evidence="4">The sequence shown here is derived from an EMBL/GenBank/DDBJ whole genome shotgun (WGS) entry which is preliminary data.</text>
</comment>